<evidence type="ECO:0000313" key="8">
    <source>
        <dbReference type="Proteomes" id="UP000008068"/>
    </source>
</evidence>
<accession>G0N820</accession>
<dbReference type="STRING" id="135651.G0N820"/>
<organism evidence="8">
    <name type="scientific">Caenorhabditis brenneri</name>
    <name type="common">Nematode worm</name>
    <dbReference type="NCBI Taxonomy" id="135651"/>
    <lineage>
        <taxon>Eukaryota</taxon>
        <taxon>Metazoa</taxon>
        <taxon>Ecdysozoa</taxon>
        <taxon>Nematoda</taxon>
        <taxon>Chromadorea</taxon>
        <taxon>Rhabditida</taxon>
        <taxon>Rhabditina</taxon>
        <taxon>Rhabditomorpha</taxon>
        <taxon>Rhabditoidea</taxon>
        <taxon>Rhabditidae</taxon>
        <taxon>Peloderinae</taxon>
        <taxon>Caenorhabditis</taxon>
    </lineage>
</organism>
<evidence type="ECO:0000256" key="2">
    <source>
        <dbReference type="ARBA" id="ARBA00022771"/>
    </source>
</evidence>
<dbReference type="InterPro" id="IPR001841">
    <property type="entry name" value="Znf_RING"/>
</dbReference>
<evidence type="ECO:0000256" key="5">
    <source>
        <dbReference type="SAM" id="Phobius"/>
    </source>
</evidence>
<dbReference type="PANTHER" id="PTHR47156:SF7">
    <property type="entry name" value="RING-TYPE DOMAIN-CONTAINING PROTEIN"/>
    <property type="match status" value="1"/>
</dbReference>
<keyword evidence="1" id="KW-0479">Metal-binding</keyword>
<dbReference type="GO" id="GO:0008270">
    <property type="term" value="F:zinc ion binding"/>
    <property type="evidence" value="ECO:0007669"/>
    <property type="project" value="UniProtKB-KW"/>
</dbReference>
<keyword evidence="8" id="KW-1185">Reference proteome</keyword>
<evidence type="ECO:0000259" key="6">
    <source>
        <dbReference type="PROSITE" id="PS50089"/>
    </source>
</evidence>
<feature type="transmembrane region" description="Helical" evidence="5">
    <location>
        <begin position="155"/>
        <end position="173"/>
    </location>
</feature>
<dbReference type="EMBL" id="GL379849">
    <property type="protein sequence ID" value="EGT55086.1"/>
    <property type="molecule type" value="Genomic_DNA"/>
</dbReference>
<feature type="transmembrane region" description="Helical" evidence="5">
    <location>
        <begin position="90"/>
        <end position="109"/>
    </location>
</feature>
<dbReference type="Pfam" id="PF13445">
    <property type="entry name" value="zf-RING_UBOX"/>
    <property type="match status" value="1"/>
</dbReference>
<dbReference type="InterPro" id="IPR027370">
    <property type="entry name" value="Znf-RING_euk"/>
</dbReference>
<keyword evidence="5" id="KW-1133">Transmembrane helix</keyword>
<keyword evidence="5" id="KW-0472">Membrane</keyword>
<dbReference type="eggNOG" id="KOG4185">
    <property type="taxonomic scope" value="Eukaryota"/>
</dbReference>
<dbReference type="SUPFAM" id="SSF57850">
    <property type="entry name" value="RING/U-box"/>
    <property type="match status" value="1"/>
</dbReference>
<dbReference type="PROSITE" id="PS50089">
    <property type="entry name" value="ZF_RING_2"/>
    <property type="match status" value="1"/>
</dbReference>
<reference evidence="8" key="1">
    <citation type="submission" date="2011-07" db="EMBL/GenBank/DDBJ databases">
        <authorList>
            <consortium name="Caenorhabditis brenneri Sequencing and Analysis Consortium"/>
            <person name="Wilson R.K."/>
        </authorList>
    </citation>
    <scope>NUCLEOTIDE SEQUENCE [LARGE SCALE GENOMIC DNA]</scope>
    <source>
        <strain evidence="8">PB2801</strain>
    </source>
</reference>
<protein>
    <recommendedName>
        <fullName evidence="6">RING-type domain-containing protein</fullName>
    </recommendedName>
</protein>
<dbReference type="InterPro" id="IPR052667">
    <property type="entry name" value="E3_ubiquitin-ligase_RING"/>
</dbReference>
<dbReference type="AlphaFoldDB" id="G0N820"/>
<sequence length="307" mass="35628">MAIKITKDEAAPNISLAVLMIYFFVFIGIIVYGLYRIPFGGPITHEEYSLAVPVVITWIAVVILDQIVFKFVKFCHRNSQLGRHAQCQNFLLVSTGLCIFFGFLPRIVVFFNYEWYMWYSMYVSLIGIVLSFNTHMSFHANICKIKRSWNDGRSWVIFLAQLAFMVALFFYLGEQSMHFNHIHAPAIFFCHLGFSFVCAVATIDFCYLRRGMIKMNHKLTDQQQKAFFEFYGLPAIHENEEQLGELESIYECEVCNKHYNQTNRTPRILKECGHTICEECGDKQLKKKNGQFLHCPHCNTVTLVNGE</sequence>
<evidence type="ECO:0000256" key="4">
    <source>
        <dbReference type="PROSITE-ProRule" id="PRU00175"/>
    </source>
</evidence>
<feature type="transmembrane region" description="Helical" evidence="5">
    <location>
        <begin position="185"/>
        <end position="208"/>
    </location>
</feature>
<name>G0N820_CAEBE</name>
<feature type="domain" description="RING-type" evidence="6">
    <location>
        <begin position="252"/>
        <end position="299"/>
    </location>
</feature>
<dbReference type="PANTHER" id="PTHR47156">
    <property type="entry name" value="PROTEIN CBG20824"/>
    <property type="match status" value="1"/>
</dbReference>
<feature type="transmembrane region" description="Helical" evidence="5">
    <location>
        <begin position="50"/>
        <end position="69"/>
    </location>
</feature>
<gene>
    <name evidence="7" type="ORF">CAEBREN_10261</name>
</gene>
<evidence type="ECO:0000256" key="3">
    <source>
        <dbReference type="ARBA" id="ARBA00022833"/>
    </source>
</evidence>
<dbReference type="InterPro" id="IPR013083">
    <property type="entry name" value="Znf_RING/FYVE/PHD"/>
</dbReference>
<dbReference type="OrthoDB" id="1933281at2759"/>
<keyword evidence="3" id="KW-0862">Zinc</keyword>
<proteinExistence type="predicted"/>
<dbReference type="HOGENOM" id="CLU_051246_0_0_1"/>
<feature type="transmembrane region" description="Helical" evidence="5">
    <location>
        <begin position="115"/>
        <end position="134"/>
    </location>
</feature>
<evidence type="ECO:0000313" key="7">
    <source>
        <dbReference type="EMBL" id="EGT55086.1"/>
    </source>
</evidence>
<dbReference type="Gene3D" id="3.30.40.10">
    <property type="entry name" value="Zinc/RING finger domain, C3HC4 (zinc finger)"/>
    <property type="match status" value="1"/>
</dbReference>
<dbReference type="InParanoid" id="G0N820"/>
<keyword evidence="2 4" id="KW-0863">Zinc-finger</keyword>
<dbReference type="Proteomes" id="UP000008068">
    <property type="component" value="Unassembled WGS sequence"/>
</dbReference>
<keyword evidence="5" id="KW-0812">Transmembrane</keyword>
<evidence type="ECO:0000256" key="1">
    <source>
        <dbReference type="ARBA" id="ARBA00022723"/>
    </source>
</evidence>
<dbReference type="SMART" id="SM00184">
    <property type="entry name" value="RING"/>
    <property type="match status" value="1"/>
</dbReference>
<feature type="transmembrane region" description="Helical" evidence="5">
    <location>
        <begin position="12"/>
        <end position="35"/>
    </location>
</feature>